<dbReference type="PaxDb" id="2850-Phatr10988"/>
<dbReference type="eggNOG" id="ENOG502QRYA">
    <property type="taxonomic scope" value="Eukaryota"/>
</dbReference>
<feature type="transmembrane region" description="Helical" evidence="1">
    <location>
        <begin position="174"/>
        <end position="192"/>
    </location>
</feature>
<dbReference type="PANTHER" id="PTHR31610:SF0">
    <property type="entry name" value="SLC26A_SULP TRANSPORTER DOMAIN-CONTAINING PROTEIN"/>
    <property type="match status" value="1"/>
</dbReference>
<reference evidence="3" key="2">
    <citation type="submission" date="2008-08" db="EMBL/GenBank/DDBJ databases">
        <authorList>
            <consortium name="Diatom Consortium"/>
            <person name="Grigoriev I."/>
            <person name="Grimwood J."/>
            <person name="Kuo A."/>
            <person name="Otillar R.P."/>
            <person name="Salamov A."/>
            <person name="Detter J.C."/>
            <person name="Lindquist E."/>
            <person name="Shapiro H."/>
            <person name="Lucas S."/>
            <person name="Glavina del Rio T."/>
            <person name="Pitluck S."/>
            <person name="Rokhsar D."/>
            <person name="Bowler C."/>
        </authorList>
    </citation>
    <scope>GENOME REANNOTATION</scope>
    <source>
        <strain evidence="3">CCAP 1055/1</strain>
    </source>
</reference>
<evidence type="ECO:0000256" key="1">
    <source>
        <dbReference type="SAM" id="Phobius"/>
    </source>
</evidence>
<feature type="non-terminal residue" evidence="2">
    <location>
        <position position="444"/>
    </location>
</feature>
<dbReference type="KEGG" id="pti:PHATRDRAFT_10988"/>
<evidence type="ECO:0000313" key="2">
    <source>
        <dbReference type="EMBL" id="EEC50069.1"/>
    </source>
</evidence>
<feature type="transmembrane region" description="Helical" evidence="1">
    <location>
        <begin position="143"/>
        <end position="162"/>
    </location>
</feature>
<feature type="transmembrane region" description="Helical" evidence="1">
    <location>
        <begin position="15"/>
        <end position="34"/>
    </location>
</feature>
<dbReference type="GeneID" id="7197900"/>
<feature type="transmembrane region" description="Helical" evidence="1">
    <location>
        <begin position="54"/>
        <end position="73"/>
    </location>
</feature>
<keyword evidence="1" id="KW-0472">Membrane</keyword>
<feature type="transmembrane region" description="Helical" evidence="1">
    <location>
        <begin position="258"/>
        <end position="280"/>
    </location>
</feature>
<keyword evidence="1" id="KW-1133">Transmembrane helix</keyword>
<dbReference type="RefSeq" id="XP_002178404.1">
    <property type="nucleotide sequence ID" value="XM_002178368.1"/>
</dbReference>
<dbReference type="AlphaFoldDB" id="B7FUZ1"/>
<reference evidence="2 3" key="1">
    <citation type="journal article" date="2008" name="Nature">
        <title>The Phaeodactylum genome reveals the evolutionary history of diatom genomes.</title>
        <authorList>
            <person name="Bowler C."/>
            <person name="Allen A.E."/>
            <person name="Badger J.H."/>
            <person name="Grimwood J."/>
            <person name="Jabbari K."/>
            <person name="Kuo A."/>
            <person name="Maheswari U."/>
            <person name="Martens C."/>
            <person name="Maumus F."/>
            <person name="Otillar R.P."/>
            <person name="Rayko E."/>
            <person name="Salamov A."/>
            <person name="Vandepoele K."/>
            <person name="Beszteri B."/>
            <person name="Gruber A."/>
            <person name="Heijde M."/>
            <person name="Katinka M."/>
            <person name="Mock T."/>
            <person name="Valentin K."/>
            <person name="Verret F."/>
            <person name="Berges J.A."/>
            <person name="Brownlee C."/>
            <person name="Cadoret J.P."/>
            <person name="Chiovitti A."/>
            <person name="Choi C.J."/>
            <person name="Coesel S."/>
            <person name="De Martino A."/>
            <person name="Detter J.C."/>
            <person name="Durkin C."/>
            <person name="Falciatore A."/>
            <person name="Fournet J."/>
            <person name="Haruta M."/>
            <person name="Huysman M.J."/>
            <person name="Jenkins B.D."/>
            <person name="Jiroutova K."/>
            <person name="Jorgensen R.E."/>
            <person name="Joubert Y."/>
            <person name="Kaplan A."/>
            <person name="Kroger N."/>
            <person name="Kroth P.G."/>
            <person name="La Roche J."/>
            <person name="Lindquist E."/>
            <person name="Lommer M."/>
            <person name="Martin-Jezequel V."/>
            <person name="Lopez P.J."/>
            <person name="Lucas S."/>
            <person name="Mangogna M."/>
            <person name="McGinnis K."/>
            <person name="Medlin L.K."/>
            <person name="Montsant A."/>
            <person name="Oudot-Le Secq M.P."/>
            <person name="Napoli C."/>
            <person name="Obornik M."/>
            <person name="Parker M.S."/>
            <person name="Petit J.L."/>
            <person name="Porcel B.M."/>
            <person name="Poulsen N."/>
            <person name="Robison M."/>
            <person name="Rychlewski L."/>
            <person name="Rynearson T.A."/>
            <person name="Schmutz J."/>
            <person name="Shapiro H."/>
            <person name="Siaut M."/>
            <person name="Stanley M."/>
            <person name="Sussman M.R."/>
            <person name="Taylor A.R."/>
            <person name="Vardi A."/>
            <person name="von Dassow P."/>
            <person name="Vyverman W."/>
            <person name="Willis A."/>
            <person name="Wyrwicz L.S."/>
            <person name="Rokhsar D.S."/>
            <person name="Weissenbach J."/>
            <person name="Armbrust E.V."/>
            <person name="Green B.R."/>
            <person name="Van de Peer Y."/>
            <person name="Grigoriev I.V."/>
        </authorList>
    </citation>
    <scope>NUCLEOTIDE SEQUENCE [LARGE SCALE GENOMIC DNA]</scope>
    <source>
        <strain evidence="2 3">CCAP 1055/1</strain>
    </source>
</reference>
<protein>
    <submittedName>
        <fullName evidence="2">Uncharacterized protein</fullName>
    </submittedName>
</protein>
<dbReference type="Proteomes" id="UP000000759">
    <property type="component" value="Chromosome 4"/>
</dbReference>
<gene>
    <name evidence="2" type="ORF">PHATRDRAFT_10988</name>
</gene>
<feature type="transmembrane region" description="Helical" evidence="1">
    <location>
        <begin position="292"/>
        <end position="311"/>
    </location>
</feature>
<organism evidence="2 3">
    <name type="scientific">Phaeodactylum tricornutum (strain CCAP 1055/1)</name>
    <dbReference type="NCBI Taxonomy" id="556484"/>
    <lineage>
        <taxon>Eukaryota</taxon>
        <taxon>Sar</taxon>
        <taxon>Stramenopiles</taxon>
        <taxon>Ochrophyta</taxon>
        <taxon>Bacillariophyta</taxon>
        <taxon>Bacillariophyceae</taxon>
        <taxon>Bacillariophycidae</taxon>
        <taxon>Naviculales</taxon>
        <taxon>Phaeodactylaceae</taxon>
        <taxon>Phaeodactylum</taxon>
    </lineage>
</organism>
<dbReference type="InParanoid" id="B7FUZ1"/>
<keyword evidence="3" id="KW-1185">Reference proteome</keyword>
<name>B7FUZ1_PHATC</name>
<sequence length="444" mass="48052">MTNFGVSRDLIDDTIFGKIVPGVGLTLVVGNIYYSWQAVRLTTLHGRQYTAQPYGLNTVGIFAFIFNIIYPVYFTSVDAVGPSEAFLTAYKVAIAANFITGLLSVVFGIIGPTLLRMIPPAALLVPIAGIGFSFLGLEQLTTTLAAPLVGYLAIMWVYLGWYAGVKIGWGKFRIPEAVTVILVGVVMGWITGLNDASAVRSASKLVKWSAPVWSGDDLFAGTLSTAHSNPCSSSLSFSRCLVSAKEAGDPYPVRETMIIDGIGTCIASFFGSPFGTVIYVGHPAHKRSGATVGYSFYNGFLYLIFCLTGILALIQSIVNQATVGPIVFFVGLMINEEALNFMPSRHYSAYIIGLFPSIYDWLVNVSNRSPLEGFARDGSYEGSWNTELPPGSSGFIGVLSWKRGSLLVSMVWVAMIVMVLDRKWNMAILWAIIGSLFALFGIIH</sequence>
<keyword evidence="1" id="KW-0812">Transmembrane</keyword>
<proteinExistence type="predicted"/>
<feature type="transmembrane region" description="Helical" evidence="1">
    <location>
        <begin position="401"/>
        <end position="420"/>
    </location>
</feature>
<feature type="transmembrane region" description="Helical" evidence="1">
    <location>
        <begin position="117"/>
        <end position="137"/>
    </location>
</feature>
<feature type="transmembrane region" description="Helical" evidence="1">
    <location>
        <begin position="85"/>
        <end position="110"/>
    </location>
</feature>
<evidence type="ECO:0000313" key="3">
    <source>
        <dbReference type="Proteomes" id="UP000000759"/>
    </source>
</evidence>
<accession>B7FUZ1</accession>
<dbReference type="EMBL" id="CM000607">
    <property type="protein sequence ID" value="EEC50069.1"/>
    <property type="molecule type" value="Genomic_DNA"/>
</dbReference>
<dbReference type="PANTHER" id="PTHR31610">
    <property type="entry name" value="SLR0360 PROTEIN"/>
    <property type="match status" value="1"/>
</dbReference>
<dbReference type="OrthoDB" id="8068875at2759"/>
<feature type="transmembrane region" description="Helical" evidence="1">
    <location>
        <begin position="427"/>
        <end position="443"/>
    </location>
</feature>